<gene>
    <name evidence="2" type="ORF">MAGMO_3172</name>
</gene>
<accession>A0A1S7LK20</accession>
<sequence>MDPFSHALSRITTVATLLSVLLISGCATDPAWEMHQFRLKNQHFKAIEWFEERYQEEDDSEVGALALQDLCKAYFEVRHYRKFMQCAERFFKQVEHGLGDVEYFKKGPKETVQERKAPVYAWRALMHIDLGAYGKALDDAGKAMALVQTARRVNRDHADENPEWPFLELEALQASGMAHALLGQPAEARMFANRLKGLRTKEGMSELFRLQSLAQLRIFIALKDYQKAKQLAEQYDRMHPAGLLLIAASFINPVQGAMQTLRMATDAERIKEQASRYLPEQFILAKILMETGESKQAKKHLDAYLSHPERASYPGLLVAVLHDRARLAQQEKDPKRAIKLLYGALKWIEIRRAPVQDATAQTGYVHDYTQVYFELTELLIRQKKYSEAFEVAERARQRALVAGLAFNQAVRRSAGRMVRQIDALENAEIALTQRNFGADAVGQQTLRQKPAKLLKQIQQQNPRLATLLGPAKKRTLPLLQSALSGTERAVIYYGHGEKLYAFVVAAKGSPRVIKLHVQELPKQVLALRRATERIGDAKSWKELGAKLHKQLWQPLAIRQSVRSVTIMPHGSLWYLPWAALVEREQPLFMRHTLRLLPSTQALNWRGRGGDVWVRYLLAMEGSGIIRPAGEQSPQERQLLAMARESALAAQALKRNPTTMRADVPTEVRVLTGSQSSERALKRHGPKSQRVHLSSLWRLDQAQPWQSTIQLNAGGGEDGQFSLEELLEMQWPSQVVLLPRVITAADAAGQGHEVRALQNSWLYAGADQLFYSLWRQEAGETGQFMRRFHRLARQHAPQRALQLAQRAFYRGAKNHPYYWANFQLAGHVAPIQSRALSIHKKPVNL</sequence>
<dbReference type="AlphaFoldDB" id="A0A1S7LK20"/>
<organism evidence="2">
    <name type="scientific">Magnetococcus massalia (strain MO-1)</name>
    <dbReference type="NCBI Taxonomy" id="451514"/>
    <lineage>
        <taxon>Bacteria</taxon>
        <taxon>Pseudomonadati</taxon>
        <taxon>Pseudomonadota</taxon>
        <taxon>Magnetococcia</taxon>
        <taxon>Magnetococcales</taxon>
        <taxon>Magnetococcaceae</taxon>
        <taxon>Magnetococcus</taxon>
    </lineage>
</organism>
<dbReference type="InterPro" id="IPR011990">
    <property type="entry name" value="TPR-like_helical_dom_sf"/>
</dbReference>
<name>A0A1S7LK20_MAGMO</name>
<evidence type="ECO:0000313" key="2">
    <source>
        <dbReference type="EMBL" id="CRH07312.1"/>
    </source>
</evidence>
<dbReference type="Pfam" id="PF12770">
    <property type="entry name" value="CHAT"/>
    <property type="match status" value="1"/>
</dbReference>
<dbReference type="SUPFAM" id="SSF48452">
    <property type="entry name" value="TPR-like"/>
    <property type="match status" value="2"/>
</dbReference>
<dbReference type="PANTHER" id="PTHR10098">
    <property type="entry name" value="RAPSYN-RELATED"/>
    <property type="match status" value="1"/>
</dbReference>
<dbReference type="InterPro" id="IPR024983">
    <property type="entry name" value="CHAT_dom"/>
</dbReference>
<dbReference type="EMBL" id="LO017727">
    <property type="protein sequence ID" value="CRH07312.1"/>
    <property type="molecule type" value="Genomic_DNA"/>
</dbReference>
<dbReference type="Gene3D" id="1.25.40.10">
    <property type="entry name" value="Tetratricopeptide repeat domain"/>
    <property type="match status" value="2"/>
</dbReference>
<evidence type="ECO:0000259" key="1">
    <source>
        <dbReference type="Pfam" id="PF12770"/>
    </source>
</evidence>
<dbReference type="PANTHER" id="PTHR10098:SF108">
    <property type="entry name" value="TETRATRICOPEPTIDE REPEAT PROTEIN 28"/>
    <property type="match status" value="1"/>
</dbReference>
<reference evidence="2" key="1">
    <citation type="submission" date="2015-04" db="EMBL/GenBank/DDBJ databases">
        <authorList>
            <person name="Syromyatnikov M.Y."/>
            <person name="Popov V.N."/>
        </authorList>
    </citation>
    <scope>NUCLEOTIDE SEQUENCE</scope>
    <source>
        <strain evidence="2">MO-1</strain>
    </source>
</reference>
<protein>
    <recommendedName>
        <fullName evidence="1">CHAT domain-containing protein</fullName>
    </recommendedName>
</protein>
<proteinExistence type="predicted"/>
<feature type="domain" description="CHAT" evidence="1">
    <location>
        <begin position="542"/>
        <end position="825"/>
    </location>
</feature>